<keyword evidence="9 13" id="KW-0413">Isomerase</keyword>
<dbReference type="UniPathway" id="UPA00059">
    <property type="reaction ID" value="UER00104"/>
</dbReference>
<keyword evidence="6" id="KW-0460">Magnesium</keyword>
<dbReference type="GO" id="GO:0005737">
    <property type="term" value="C:cytoplasm"/>
    <property type="evidence" value="ECO:0007669"/>
    <property type="project" value="TreeGrafter"/>
</dbReference>
<evidence type="ECO:0000256" key="11">
    <source>
        <dbReference type="PIRSR" id="PIRSR018427-1"/>
    </source>
</evidence>
<proteinExistence type="inferred from homology"/>
<keyword evidence="5" id="KW-0479">Metal-binding</keyword>
<comment type="similarity">
    <text evidence="2">Belongs to the IPP isomerase type 1 family.</text>
</comment>
<dbReference type="GO" id="GO:0009240">
    <property type="term" value="P:isopentenyl diphosphate biosynthetic process"/>
    <property type="evidence" value="ECO:0007669"/>
    <property type="project" value="TreeGrafter"/>
</dbReference>
<dbReference type="OrthoDB" id="9809458at2"/>
<dbReference type="PIRSF" id="PIRSF018427">
    <property type="entry name" value="Isopntndiph_ism"/>
    <property type="match status" value="1"/>
</dbReference>
<dbReference type="Proteomes" id="UP000310477">
    <property type="component" value="Unassembled WGS sequence"/>
</dbReference>
<dbReference type="PROSITE" id="PS51462">
    <property type="entry name" value="NUDIX"/>
    <property type="match status" value="1"/>
</dbReference>
<evidence type="ECO:0000256" key="1">
    <source>
        <dbReference type="ARBA" id="ARBA00004826"/>
    </source>
</evidence>
<dbReference type="PANTHER" id="PTHR10885:SF0">
    <property type="entry name" value="ISOPENTENYL-DIPHOSPHATE DELTA-ISOMERASE"/>
    <property type="match status" value="1"/>
</dbReference>
<dbReference type="EMBL" id="SWBO01000014">
    <property type="protein sequence ID" value="TKB97118.1"/>
    <property type="molecule type" value="Genomic_DNA"/>
</dbReference>
<dbReference type="EC" id="5.3.3.2" evidence="3 10"/>
<name>A0A4U1BW76_9SPHI</name>
<protein>
    <recommendedName>
        <fullName evidence="3 10">Isopentenyl-diphosphate delta-isomerase</fullName>
        <ecNumber evidence="3 10">5.3.3.2</ecNumber>
    </recommendedName>
</protein>
<dbReference type="GO" id="GO:0046872">
    <property type="term" value="F:metal ion binding"/>
    <property type="evidence" value="ECO:0007669"/>
    <property type="project" value="UniProtKB-KW"/>
</dbReference>
<dbReference type="InterPro" id="IPR015797">
    <property type="entry name" value="NUDIX_hydrolase-like_dom_sf"/>
</dbReference>
<dbReference type="CDD" id="cd02885">
    <property type="entry name" value="NUDIX_IPP_Isomerase"/>
    <property type="match status" value="1"/>
</dbReference>
<dbReference type="Pfam" id="PF00293">
    <property type="entry name" value="NUDIX"/>
    <property type="match status" value="1"/>
</dbReference>
<evidence type="ECO:0000256" key="8">
    <source>
        <dbReference type="ARBA" id="ARBA00023229"/>
    </source>
</evidence>
<sequence>MAEDVILVDYNDNEIGIMPKMEAHISGILHRAFSVFIFNTKGDLLLQQRALDKYHSGGKWTNTCCSHPRSGEENIAAANRRLLEEMGMSCDLIYGFNFLYKANVENGLIEHEFDHVYYGITDDLPIINVAEVANYKYLNLYDLAEDLKTNPQQYTEWLKIAIDKVLTLYKTIF</sequence>
<dbReference type="NCBIfam" id="TIGR02150">
    <property type="entry name" value="IPP_isom_1"/>
    <property type="match status" value="1"/>
</dbReference>
<keyword evidence="7" id="KW-0464">Manganese</keyword>
<dbReference type="PANTHER" id="PTHR10885">
    <property type="entry name" value="ISOPENTENYL-DIPHOSPHATE DELTA-ISOMERASE"/>
    <property type="match status" value="1"/>
</dbReference>
<evidence type="ECO:0000256" key="7">
    <source>
        <dbReference type="ARBA" id="ARBA00023211"/>
    </source>
</evidence>
<organism evidence="13 14">
    <name type="scientific">Pedobacter cryotolerans</name>
    <dbReference type="NCBI Taxonomy" id="2571270"/>
    <lineage>
        <taxon>Bacteria</taxon>
        <taxon>Pseudomonadati</taxon>
        <taxon>Bacteroidota</taxon>
        <taxon>Sphingobacteriia</taxon>
        <taxon>Sphingobacteriales</taxon>
        <taxon>Sphingobacteriaceae</taxon>
        <taxon>Pedobacter</taxon>
    </lineage>
</organism>
<gene>
    <name evidence="13" type="ORF">FA045_17170</name>
</gene>
<dbReference type="NCBIfam" id="NF002995">
    <property type="entry name" value="PRK03759.1"/>
    <property type="match status" value="1"/>
</dbReference>
<evidence type="ECO:0000259" key="12">
    <source>
        <dbReference type="PROSITE" id="PS51462"/>
    </source>
</evidence>
<dbReference type="RefSeq" id="WP_136878317.1">
    <property type="nucleotide sequence ID" value="NZ_SWBO01000014.1"/>
</dbReference>
<feature type="active site" evidence="11">
    <location>
        <position position="112"/>
    </location>
</feature>
<keyword evidence="4" id="KW-0963">Cytoplasm</keyword>
<dbReference type="HAMAP" id="MF_00202">
    <property type="entry name" value="Idi"/>
    <property type="match status" value="1"/>
</dbReference>
<evidence type="ECO:0000256" key="4">
    <source>
        <dbReference type="ARBA" id="ARBA00022490"/>
    </source>
</evidence>
<evidence type="ECO:0000256" key="2">
    <source>
        <dbReference type="ARBA" id="ARBA00007579"/>
    </source>
</evidence>
<evidence type="ECO:0000256" key="9">
    <source>
        <dbReference type="ARBA" id="ARBA00023235"/>
    </source>
</evidence>
<dbReference type="AlphaFoldDB" id="A0A4U1BW76"/>
<dbReference type="GO" id="GO:0004452">
    <property type="term" value="F:isopentenyl-diphosphate delta-isomerase activity"/>
    <property type="evidence" value="ECO:0007669"/>
    <property type="project" value="UniProtKB-UniRule"/>
</dbReference>
<keyword evidence="8" id="KW-0414">Isoprene biosynthesis</keyword>
<feature type="active site" evidence="11">
    <location>
        <position position="65"/>
    </location>
</feature>
<dbReference type="InterPro" id="IPR011876">
    <property type="entry name" value="IsopentenylPP_isomerase_typ1"/>
</dbReference>
<evidence type="ECO:0000313" key="14">
    <source>
        <dbReference type="Proteomes" id="UP000310477"/>
    </source>
</evidence>
<evidence type="ECO:0000256" key="5">
    <source>
        <dbReference type="ARBA" id="ARBA00022723"/>
    </source>
</evidence>
<comment type="caution">
    <text evidence="13">The sequence shown here is derived from an EMBL/GenBank/DDBJ whole genome shotgun (WGS) entry which is preliminary data.</text>
</comment>
<feature type="domain" description="Nudix hydrolase" evidence="12">
    <location>
        <begin position="28"/>
        <end position="160"/>
    </location>
</feature>
<dbReference type="GO" id="GO:0050992">
    <property type="term" value="P:dimethylallyl diphosphate biosynthetic process"/>
    <property type="evidence" value="ECO:0007669"/>
    <property type="project" value="UniProtKB-UniPathway"/>
</dbReference>
<accession>A0A4U1BW76</accession>
<reference evidence="13 14" key="1">
    <citation type="submission" date="2019-04" db="EMBL/GenBank/DDBJ databases">
        <title>Pedobacter sp. AR-2-6 sp. nov., isolated from Arctic soil.</title>
        <authorList>
            <person name="Dahal R.H."/>
            <person name="Kim D.-U."/>
        </authorList>
    </citation>
    <scope>NUCLEOTIDE SEQUENCE [LARGE SCALE GENOMIC DNA]</scope>
    <source>
        <strain evidence="13 14">AR-2-6</strain>
    </source>
</reference>
<dbReference type="SUPFAM" id="SSF55811">
    <property type="entry name" value="Nudix"/>
    <property type="match status" value="1"/>
</dbReference>
<evidence type="ECO:0000256" key="6">
    <source>
        <dbReference type="ARBA" id="ARBA00022842"/>
    </source>
</evidence>
<evidence type="ECO:0000256" key="3">
    <source>
        <dbReference type="ARBA" id="ARBA00012057"/>
    </source>
</evidence>
<dbReference type="Gene3D" id="3.90.79.10">
    <property type="entry name" value="Nucleoside Triphosphate Pyrophosphohydrolase"/>
    <property type="match status" value="1"/>
</dbReference>
<keyword evidence="14" id="KW-1185">Reference proteome</keyword>
<dbReference type="InterPro" id="IPR000086">
    <property type="entry name" value="NUDIX_hydrolase_dom"/>
</dbReference>
<evidence type="ECO:0000313" key="13">
    <source>
        <dbReference type="EMBL" id="TKB97118.1"/>
    </source>
</evidence>
<dbReference type="InterPro" id="IPR056375">
    <property type="entry name" value="Idi_bact"/>
</dbReference>
<comment type="pathway">
    <text evidence="1">Isoprenoid biosynthesis; dimethylallyl diphosphate biosynthesis; dimethylallyl diphosphate from isopentenyl diphosphate: step 1/1.</text>
</comment>
<evidence type="ECO:0000256" key="10">
    <source>
        <dbReference type="NCBIfam" id="TIGR02150"/>
    </source>
</evidence>